<protein>
    <submittedName>
        <fullName evidence="1">DUF3265 domain-containing protein</fullName>
    </submittedName>
</protein>
<dbReference type="Proteomes" id="UP000308018">
    <property type="component" value="Unassembled WGS sequence"/>
</dbReference>
<evidence type="ECO:0000313" key="1">
    <source>
        <dbReference type="EMBL" id="TKG25466.1"/>
    </source>
</evidence>
<proteinExistence type="predicted"/>
<dbReference type="AlphaFoldDB" id="A0AB38NH77"/>
<dbReference type="EMBL" id="SYVV01000103">
    <property type="protein sequence ID" value="TKG25466.1"/>
    <property type="molecule type" value="Genomic_DNA"/>
</dbReference>
<evidence type="ECO:0000313" key="2">
    <source>
        <dbReference type="Proteomes" id="UP000308018"/>
    </source>
</evidence>
<organism evidence="1 2">
    <name type="scientific">Vibrio tasmaniensis</name>
    <dbReference type="NCBI Taxonomy" id="212663"/>
    <lineage>
        <taxon>Bacteria</taxon>
        <taxon>Pseudomonadati</taxon>
        <taxon>Pseudomonadota</taxon>
        <taxon>Gammaproteobacteria</taxon>
        <taxon>Vibrionales</taxon>
        <taxon>Vibrionaceae</taxon>
        <taxon>Vibrio</taxon>
    </lineage>
</organism>
<name>A0AB38NH77_9VIBR</name>
<accession>A0AB38NH77</accession>
<comment type="caution">
    <text evidence="1">The sequence shown here is derived from an EMBL/GenBank/DDBJ whole genome shotgun (WGS) entry which is preliminary data.</text>
</comment>
<gene>
    <name evidence="1" type="ORF">FC057_25010</name>
</gene>
<reference evidence="1 2" key="1">
    <citation type="submission" date="2019-04" db="EMBL/GenBank/DDBJ databases">
        <title>A reverse ecology approach based on a biological definition of microbial populations.</title>
        <authorList>
            <person name="Arevalo P."/>
            <person name="Vaninsberghe D."/>
            <person name="Elsherbini J."/>
            <person name="Gore J."/>
            <person name="Polz M."/>
        </authorList>
    </citation>
    <scope>NUCLEOTIDE SEQUENCE [LARGE SCALE GENOMIC DNA]</scope>
    <source>
        <strain evidence="1 2">10N.222.45.A8</strain>
    </source>
</reference>
<sequence>MRITNASRQIRNTWRFYYASRRVFNYVWCCSLLKRALAGVKVSRV</sequence>